<comment type="caution">
    <text evidence="4">The sequence shown here is derived from an EMBL/GenBank/DDBJ whole genome shotgun (WGS) entry which is preliminary data.</text>
</comment>
<dbReference type="EMBL" id="AFGF01000056">
    <property type="protein sequence ID" value="EGO64436.1"/>
    <property type="molecule type" value="Genomic_DNA"/>
</dbReference>
<dbReference type="InterPro" id="IPR051925">
    <property type="entry name" value="RNA-binding_domain"/>
</dbReference>
<dbReference type="Proteomes" id="UP000003240">
    <property type="component" value="Unassembled WGS sequence"/>
</dbReference>
<keyword evidence="5" id="KW-1185">Reference proteome</keyword>
<dbReference type="Pfam" id="PF01985">
    <property type="entry name" value="CRS1_YhbY"/>
    <property type="match status" value="1"/>
</dbReference>
<dbReference type="SUPFAM" id="SSF75471">
    <property type="entry name" value="YhbY-like"/>
    <property type="match status" value="1"/>
</dbReference>
<evidence type="ECO:0000256" key="2">
    <source>
        <dbReference type="PROSITE-ProRule" id="PRU00626"/>
    </source>
</evidence>
<dbReference type="GO" id="GO:0003723">
    <property type="term" value="F:RNA binding"/>
    <property type="evidence" value="ECO:0007669"/>
    <property type="project" value="UniProtKB-UniRule"/>
</dbReference>
<evidence type="ECO:0000313" key="5">
    <source>
        <dbReference type="Proteomes" id="UP000003240"/>
    </source>
</evidence>
<dbReference type="PANTHER" id="PTHR40065">
    <property type="entry name" value="RNA-BINDING PROTEIN YHBY"/>
    <property type="match status" value="1"/>
</dbReference>
<dbReference type="Gene3D" id="3.30.110.60">
    <property type="entry name" value="YhbY-like"/>
    <property type="match status" value="1"/>
</dbReference>
<dbReference type="PANTHER" id="PTHR40065:SF3">
    <property type="entry name" value="RNA-BINDING PROTEIN YHBY"/>
    <property type="match status" value="1"/>
</dbReference>
<evidence type="ECO:0000259" key="3">
    <source>
        <dbReference type="PROSITE" id="PS51295"/>
    </source>
</evidence>
<accession>F7NHR1</accession>
<evidence type="ECO:0000256" key="1">
    <source>
        <dbReference type="ARBA" id="ARBA00022884"/>
    </source>
</evidence>
<reference evidence="4 5" key="1">
    <citation type="journal article" date="2011" name="EMBO J.">
        <title>Structural diversity of bacterial flagellar motors.</title>
        <authorList>
            <person name="Chen S."/>
            <person name="Beeby M."/>
            <person name="Murphy G.E."/>
            <person name="Leadbetter J.R."/>
            <person name="Hendrixson D.R."/>
            <person name="Briegel A."/>
            <person name="Li Z."/>
            <person name="Shi J."/>
            <person name="Tocheva E.I."/>
            <person name="Muller A."/>
            <person name="Dobro M.J."/>
            <person name="Jensen G.J."/>
        </authorList>
    </citation>
    <scope>NUCLEOTIDE SEQUENCE [LARGE SCALE GENOMIC DNA]</scope>
    <source>
        <strain evidence="4 5">DSM 6540</strain>
    </source>
</reference>
<dbReference type="InterPro" id="IPR001890">
    <property type="entry name" value="RNA-binding_CRM"/>
</dbReference>
<proteinExistence type="predicted"/>
<dbReference type="AlphaFoldDB" id="F7NHR1"/>
<dbReference type="SMART" id="SM01103">
    <property type="entry name" value="CRS1_YhbY"/>
    <property type="match status" value="1"/>
</dbReference>
<keyword evidence="1 2" id="KW-0694">RNA-binding</keyword>
<name>F7NHR1_9FIRM</name>
<gene>
    <name evidence="4" type="ORF">ALO_08043</name>
</gene>
<protein>
    <recommendedName>
        <fullName evidence="3">CRM domain-containing protein</fullName>
    </recommendedName>
</protein>
<dbReference type="RefSeq" id="WP_004094531.1">
    <property type="nucleotide sequence ID" value="NZ_AFGF01000056.1"/>
</dbReference>
<dbReference type="STRING" id="1009370.ALO_08043"/>
<feature type="domain" description="CRM" evidence="3">
    <location>
        <begin position="1"/>
        <end position="96"/>
    </location>
</feature>
<dbReference type="InterPro" id="IPR035920">
    <property type="entry name" value="YhbY-like_sf"/>
</dbReference>
<dbReference type="eggNOG" id="COG1534">
    <property type="taxonomic scope" value="Bacteria"/>
</dbReference>
<dbReference type="PROSITE" id="PS51295">
    <property type="entry name" value="CRM"/>
    <property type="match status" value="1"/>
</dbReference>
<sequence>MLTTKQKRYLKSLGMTQDPIVQIGKAGVTATVVAGTEAALLARELIKVRVLNNSPQEVKEAIQELAIETGAQLVQVIGHNGLLYKQNPDPERSKLELP</sequence>
<organism evidence="4 5">
    <name type="scientific">Acetonema longum DSM 6540</name>
    <dbReference type="NCBI Taxonomy" id="1009370"/>
    <lineage>
        <taxon>Bacteria</taxon>
        <taxon>Bacillati</taxon>
        <taxon>Bacillota</taxon>
        <taxon>Negativicutes</taxon>
        <taxon>Acetonemataceae</taxon>
        <taxon>Acetonema</taxon>
    </lineage>
</organism>
<evidence type="ECO:0000313" key="4">
    <source>
        <dbReference type="EMBL" id="EGO64436.1"/>
    </source>
</evidence>
<dbReference type="OrthoDB" id="9797519at2"/>